<dbReference type="GO" id="GO:0055088">
    <property type="term" value="P:lipid homeostasis"/>
    <property type="evidence" value="ECO:0007669"/>
    <property type="project" value="InterPro"/>
</dbReference>
<feature type="region of interest" description="Disordered" evidence="1">
    <location>
        <begin position="148"/>
        <end position="168"/>
    </location>
</feature>
<proteinExistence type="predicted"/>
<feature type="domain" description="Brl1/Brr6" evidence="3">
    <location>
        <begin position="402"/>
        <end position="536"/>
    </location>
</feature>
<reference evidence="4" key="1">
    <citation type="submission" date="2022-03" db="EMBL/GenBank/DDBJ databases">
        <authorList>
            <person name="Legras J.-L."/>
            <person name="Devillers H."/>
            <person name="Grondin C."/>
        </authorList>
    </citation>
    <scope>NUCLEOTIDE SEQUENCE</scope>
    <source>
        <strain evidence="4">CLIB 1423</strain>
    </source>
</reference>
<keyword evidence="5" id="KW-1185">Reference proteome</keyword>
<keyword evidence="2" id="KW-0812">Transmembrane</keyword>
<dbReference type="Proteomes" id="UP000837801">
    <property type="component" value="Unassembled WGS sequence"/>
</dbReference>
<feature type="compositionally biased region" description="Low complexity" evidence="1">
    <location>
        <begin position="190"/>
        <end position="199"/>
    </location>
</feature>
<dbReference type="EMBL" id="CAKXYY010000001">
    <property type="protein sequence ID" value="CAH2350359.1"/>
    <property type="molecule type" value="Genomic_DNA"/>
</dbReference>
<dbReference type="GO" id="GO:0006998">
    <property type="term" value="P:nuclear envelope organization"/>
    <property type="evidence" value="ECO:0007669"/>
    <property type="project" value="InterPro"/>
</dbReference>
<name>A0A9P0QKL7_9ASCO</name>
<feature type="transmembrane region" description="Helical" evidence="2">
    <location>
        <begin position="514"/>
        <end position="535"/>
    </location>
</feature>
<feature type="region of interest" description="Disordered" evidence="1">
    <location>
        <begin position="26"/>
        <end position="117"/>
    </location>
</feature>
<dbReference type="OrthoDB" id="5961at2759"/>
<protein>
    <recommendedName>
        <fullName evidence="3">Brl1/Brr6 domain-containing protein</fullName>
    </recommendedName>
</protein>
<feature type="compositionally biased region" description="Acidic residues" evidence="1">
    <location>
        <begin position="29"/>
        <end position="41"/>
    </location>
</feature>
<dbReference type="InterPro" id="IPR018767">
    <property type="entry name" value="Brl1/Brr6_dom"/>
</dbReference>
<dbReference type="Pfam" id="PF10104">
    <property type="entry name" value="Brr6_like_C_C"/>
    <property type="match status" value="1"/>
</dbReference>
<organism evidence="4 5">
    <name type="scientific">[Candida] railenensis</name>
    <dbReference type="NCBI Taxonomy" id="45579"/>
    <lineage>
        <taxon>Eukaryota</taxon>
        <taxon>Fungi</taxon>
        <taxon>Dikarya</taxon>
        <taxon>Ascomycota</taxon>
        <taxon>Saccharomycotina</taxon>
        <taxon>Pichiomycetes</taxon>
        <taxon>Debaryomycetaceae</taxon>
        <taxon>Kurtzmaniella</taxon>
    </lineage>
</organism>
<sequence length="556" mass="62434">MAEFDGSFFRSLSLNDTFQTAASSYSVGDDMEIDNEYETANEMDTHTPEPMVEEPLNASSTPFDWDKRNAVNKSERYVKDQEDLEEDDDDDEEEDNFETAASDSSALESDTTSNSHNETFDSLSAISLSILSPTALGAKYALDKRQKLLMPPPPKDEHHSRGISDDSVDSYDFDVSNSISPITKVRNITSFSSSSDPSSLFAPERTKEQNSDEEDEFTYNPNNGEYVGHASASGSGTDSSNSSITSVYNNRPSSFIRSRPAANNHVNQLRYPSVLNSPSLFNNNLSWNGGTPIQVHHHHYYSSPQSRDMFDKSNNIQYTPMLSPSNDIRNSRLTRMSPGRHSIQEKLQLVQSDENSKGNYSLGSVSTSSSFRDDSSLVISKPELPAPWQSNSSPHEKITYILSSYVQLFLNVLATGYASYLFYSMIRAVRSDISIKVQRQMANTLIEMESCKRKYYLNNCEPDKIVPGLEEQCTIWLKCMHQNPDEGGGNMSMISAEHFGMILNSLIEPLGLKFFCMCTGFVFVLFSFNFIFGYFRAKAYYGWEEGSKSEALSRQK</sequence>
<dbReference type="PANTHER" id="PTHR28136">
    <property type="entry name" value="NUCLEUS EXPORT PROTEIN BRR6"/>
    <property type="match status" value="1"/>
</dbReference>
<feature type="compositionally biased region" description="Basic and acidic residues" evidence="1">
    <location>
        <begin position="154"/>
        <end position="164"/>
    </location>
</feature>
<evidence type="ECO:0000313" key="4">
    <source>
        <dbReference type="EMBL" id="CAH2350359.1"/>
    </source>
</evidence>
<dbReference type="AlphaFoldDB" id="A0A9P0QKL7"/>
<keyword evidence="2" id="KW-0472">Membrane</keyword>
<gene>
    <name evidence="4" type="ORF">CLIB1423_01S08328</name>
</gene>
<dbReference type="SMART" id="SM01042">
    <property type="entry name" value="Brr6_like_C_C"/>
    <property type="match status" value="1"/>
</dbReference>
<evidence type="ECO:0000256" key="2">
    <source>
        <dbReference type="SAM" id="Phobius"/>
    </source>
</evidence>
<evidence type="ECO:0000313" key="5">
    <source>
        <dbReference type="Proteomes" id="UP000837801"/>
    </source>
</evidence>
<keyword evidence="2" id="KW-1133">Transmembrane helix</keyword>
<feature type="region of interest" description="Disordered" evidence="1">
    <location>
        <begin position="190"/>
        <end position="246"/>
    </location>
</feature>
<feature type="compositionally biased region" description="Basic and acidic residues" evidence="1">
    <location>
        <begin position="64"/>
        <end position="81"/>
    </location>
</feature>
<comment type="caution">
    <text evidence="4">The sequence shown here is derived from an EMBL/GenBank/DDBJ whole genome shotgun (WGS) entry which is preliminary data.</text>
</comment>
<dbReference type="InterPro" id="IPR040202">
    <property type="entry name" value="Brl1/Brr6"/>
</dbReference>
<evidence type="ECO:0000259" key="3">
    <source>
        <dbReference type="SMART" id="SM01042"/>
    </source>
</evidence>
<dbReference type="PANTHER" id="PTHR28136:SF1">
    <property type="entry name" value="NUCLEUS EXPORT PROTEIN BRL1"/>
    <property type="match status" value="1"/>
</dbReference>
<evidence type="ECO:0000256" key="1">
    <source>
        <dbReference type="SAM" id="MobiDB-lite"/>
    </source>
</evidence>
<feature type="compositionally biased region" description="Polar residues" evidence="1">
    <location>
        <begin position="99"/>
        <end position="117"/>
    </location>
</feature>
<accession>A0A9P0QKL7</accession>
<feature type="compositionally biased region" description="Low complexity" evidence="1">
    <location>
        <begin position="230"/>
        <end position="246"/>
    </location>
</feature>
<feature type="compositionally biased region" description="Acidic residues" evidence="1">
    <location>
        <begin position="82"/>
        <end position="97"/>
    </location>
</feature>
<dbReference type="GO" id="GO:0031965">
    <property type="term" value="C:nuclear membrane"/>
    <property type="evidence" value="ECO:0007669"/>
    <property type="project" value="InterPro"/>
</dbReference>